<proteinExistence type="predicted"/>
<comment type="caution">
    <text evidence="1">The sequence shown here is derived from an EMBL/GenBank/DDBJ whole genome shotgun (WGS) entry which is preliminary data.</text>
</comment>
<evidence type="ECO:0000313" key="1">
    <source>
        <dbReference type="EMBL" id="KAH7913188.1"/>
    </source>
</evidence>
<dbReference type="Proteomes" id="UP000790377">
    <property type="component" value="Unassembled WGS sequence"/>
</dbReference>
<organism evidence="1 2">
    <name type="scientific">Hygrophoropsis aurantiaca</name>
    <dbReference type="NCBI Taxonomy" id="72124"/>
    <lineage>
        <taxon>Eukaryota</taxon>
        <taxon>Fungi</taxon>
        <taxon>Dikarya</taxon>
        <taxon>Basidiomycota</taxon>
        <taxon>Agaricomycotina</taxon>
        <taxon>Agaricomycetes</taxon>
        <taxon>Agaricomycetidae</taxon>
        <taxon>Boletales</taxon>
        <taxon>Coniophorineae</taxon>
        <taxon>Hygrophoropsidaceae</taxon>
        <taxon>Hygrophoropsis</taxon>
    </lineage>
</organism>
<evidence type="ECO:0000313" key="2">
    <source>
        <dbReference type="Proteomes" id="UP000790377"/>
    </source>
</evidence>
<protein>
    <submittedName>
        <fullName evidence="1">Uncharacterized protein</fullName>
    </submittedName>
</protein>
<accession>A0ACB8AJN2</accession>
<sequence>MSHKSIGNRLARWIRDLNQAYSMYCSSFILGFDAWAPIKSNAKLPSILESLSASDPLSPDTAKMLDIGDISTWTLDTLILLPKSRLRYIKSIYTPFLKKGQGGIVNHPGVSDGLLKLDALITILDERGRYRVGEPLLASSPIAGTEQILSNRSEGSLSNSLLDMELAPRPVVEPPAEIPTKSRRTVHRGPSYDSLLDMPAIGPLKSNDRTDIGEVERVSAPVVSPVQSSMPDKSPRTLPPKSEVPKEYADGAANSPPSKPTKGQFSVRLWSNLRRKMPRMRINRVDTVSTAKTKQRVAGRQQTQDTTASNETTDDESDGGHAPRANRVRGGGNDYGNHDDESEIALVDICCFCLCFKSRR</sequence>
<name>A0ACB8AJN2_9AGAM</name>
<dbReference type="EMBL" id="MU267635">
    <property type="protein sequence ID" value="KAH7913188.1"/>
    <property type="molecule type" value="Genomic_DNA"/>
</dbReference>
<gene>
    <name evidence="1" type="ORF">BJ138DRAFT_1124548</name>
</gene>
<keyword evidence="2" id="KW-1185">Reference proteome</keyword>
<reference evidence="1" key="1">
    <citation type="journal article" date="2021" name="New Phytol.">
        <title>Evolutionary innovations through gain and loss of genes in the ectomycorrhizal Boletales.</title>
        <authorList>
            <person name="Wu G."/>
            <person name="Miyauchi S."/>
            <person name="Morin E."/>
            <person name="Kuo A."/>
            <person name="Drula E."/>
            <person name="Varga T."/>
            <person name="Kohler A."/>
            <person name="Feng B."/>
            <person name="Cao Y."/>
            <person name="Lipzen A."/>
            <person name="Daum C."/>
            <person name="Hundley H."/>
            <person name="Pangilinan J."/>
            <person name="Johnson J."/>
            <person name="Barry K."/>
            <person name="LaButti K."/>
            <person name="Ng V."/>
            <person name="Ahrendt S."/>
            <person name="Min B."/>
            <person name="Choi I.G."/>
            <person name="Park H."/>
            <person name="Plett J.M."/>
            <person name="Magnuson J."/>
            <person name="Spatafora J.W."/>
            <person name="Nagy L.G."/>
            <person name="Henrissat B."/>
            <person name="Grigoriev I.V."/>
            <person name="Yang Z.L."/>
            <person name="Xu J."/>
            <person name="Martin F.M."/>
        </authorList>
    </citation>
    <scope>NUCLEOTIDE SEQUENCE</scope>
    <source>
        <strain evidence="1">ATCC 28755</strain>
    </source>
</reference>